<keyword evidence="3" id="KW-1185">Reference proteome</keyword>
<evidence type="ECO:0000259" key="1">
    <source>
        <dbReference type="Pfam" id="PF08385"/>
    </source>
</evidence>
<proteinExistence type="predicted"/>
<dbReference type="Pfam" id="PF08385">
    <property type="entry name" value="DHC_N1"/>
    <property type="match status" value="1"/>
</dbReference>
<reference evidence="2" key="1">
    <citation type="submission" date="2020-04" db="EMBL/GenBank/DDBJ databases">
        <authorList>
            <person name="Alioto T."/>
            <person name="Alioto T."/>
            <person name="Gomez Garrido J."/>
        </authorList>
    </citation>
    <scope>NUCLEOTIDE SEQUENCE</scope>
    <source>
        <strain evidence="2">A484AB</strain>
    </source>
</reference>
<evidence type="ECO:0000313" key="3">
    <source>
        <dbReference type="Proteomes" id="UP001152795"/>
    </source>
</evidence>
<dbReference type="GO" id="GO:0045505">
    <property type="term" value="F:dynein intermediate chain binding"/>
    <property type="evidence" value="ECO:0007669"/>
    <property type="project" value="InterPro"/>
</dbReference>
<protein>
    <submittedName>
        <fullName evidence="2">Dynein heavy chain 5, axonemal</fullName>
    </submittedName>
</protein>
<dbReference type="GO" id="GO:0051959">
    <property type="term" value="F:dynein light intermediate chain binding"/>
    <property type="evidence" value="ECO:0007669"/>
    <property type="project" value="InterPro"/>
</dbReference>
<sequence length="300" mass="35589">ETLSSRLQEAVKLNEVYQTAFHRTKNKLKETQSERQFEFSENYIFGKFDAFCKRLEKLDDMLIAMENLSGLQKIKIEGIETIVVRYQTMVATVKKKTYDLLDHRKGEFDTDYEEFKQSVEALKEQLQLFVDSWFEKSLSTTRALELLGKFENIKGVQLYLNDKYDKVLIQYRKDLETCRKIYQKFKHDPPVQRNLPPVAGKITWSRQLFRRIHEPMKVFRRYPEVLKGDEAKRIVRNFNKMASVLVEFEVLYHRGWMQAVELARSGMQASLLVVHPETKIPESARVLWMRENAIKSAYNR</sequence>
<evidence type="ECO:0000313" key="2">
    <source>
        <dbReference type="EMBL" id="CAB4042276.1"/>
    </source>
</evidence>
<dbReference type="Proteomes" id="UP001152795">
    <property type="component" value="Unassembled WGS sequence"/>
</dbReference>
<dbReference type="AlphaFoldDB" id="A0A6S7K9A8"/>
<dbReference type="PANTHER" id="PTHR46532">
    <property type="entry name" value="MALE FERTILITY FACTOR KL5"/>
    <property type="match status" value="1"/>
</dbReference>
<dbReference type="InterPro" id="IPR013594">
    <property type="entry name" value="Dynein_heavy_tail"/>
</dbReference>
<organism evidence="2 3">
    <name type="scientific">Paramuricea clavata</name>
    <name type="common">Red gorgonian</name>
    <name type="synonym">Violescent sea-whip</name>
    <dbReference type="NCBI Taxonomy" id="317549"/>
    <lineage>
        <taxon>Eukaryota</taxon>
        <taxon>Metazoa</taxon>
        <taxon>Cnidaria</taxon>
        <taxon>Anthozoa</taxon>
        <taxon>Octocorallia</taxon>
        <taxon>Malacalcyonacea</taxon>
        <taxon>Plexauridae</taxon>
        <taxon>Paramuricea</taxon>
    </lineage>
</organism>
<dbReference type="GO" id="GO:0005858">
    <property type="term" value="C:axonemal dynein complex"/>
    <property type="evidence" value="ECO:0007669"/>
    <property type="project" value="TreeGrafter"/>
</dbReference>
<accession>A0A6S7K9A8</accession>
<gene>
    <name evidence="2" type="ORF">PACLA_8A011214</name>
</gene>
<feature type="non-terminal residue" evidence="2">
    <location>
        <position position="1"/>
    </location>
</feature>
<dbReference type="GO" id="GO:0007018">
    <property type="term" value="P:microtubule-based movement"/>
    <property type="evidence" value="ECO:0007669"/>
    <property type="project" value="InterPro"/>
</dbReference>
<dbReference type="EMBL" id="CACRXK020029804">
    <property type="protein sequence ID" value="CAB4042276.1"/>
    <property type="molecule type" value="Genomic_DNA"/>
</dbReference>
<comment type="caution">
    <text evidence="2">The sequence shown here is derived from an EMBL/GenBank/DDBJ whole genome shotgun (WGS) entry which is preliminary data.</text>
</comment>
<name>A0A6S7K9A8_PARCT</name>
<dbReference type="OrthoDB" id="286107at2759"/>
<feature type="domain" description="Dynein heavy chain tail" evidence="1">
    <location>
        <begin position="3"/>
        <end position="279"/>
    </location>
</feature>
<dbReference type="PANTHER" id="PTHR46532:SF13">
    <property type="entry name" value="CYTOPLASMIC DYNEIN 1 HEAVY CHAIN 1"/>
    <property type="match status" value="1"/>
</dbReference>
<dbReference type="InterPro" id="IPR026983">
    <property type="entry name" value="DHC"/>
</dbReference>